<sequence>MQPDKPQVSLITQGPVSILTLDRPERLNAIGARLLQDFHEALVAAHADPQTRVIVLTGAGRAFCAGDDLKEFGEQSATNESVAEMGRRVQQITRDIMFGPKLVIGAIHGYAVGAGFEWVLNCDMVVAADDLVAFFPEMALGQFVTGGVTHLLPRLVGHQRAVELFVLGDRFGADALQRMGLVNRVVPRDAMLSTALELGGQVAERSRTATLQLKKVMTSQRRAQLESALDLEEQAAMACFSNPDTAARVEAFVQRGKSS</sequence>
<proteinExistence type="inferred from homology"/>
<evidence type="ECO:0000256" key="2">
    <source>
        <dbReference type="RuleBase" id="RU003707"/>
    </source>
</evidence>
<dbReference type="PANTHER" id="PTHR11941:SF54">
    <property type="entry name" value="ENOYL-COA HYDRATASE, MITOCHONDRIAL"/>
    <property type="match status" value="1"/>
</dbReference>
<organism evidence="3 4">
    <name type="scientific">Variovorax rhizosphaerae</name>
    <dbReference type="NCBI Taxonomy" id="1836200"/>
    <lineage>
        <taxon>Bacteria</taxon>
        <taxon>Pseudomonadati</taxon>
        <taxon>Pseudomonadota</taxon>
        <taxon>Betaproteobacteria</taxon>
        <taxon>Burkholderiales</taxon>
        <taxon>Comamonadaceae</taxon>
        <taxon>Variovorax</taxon>
    </lineage>
</organism>
<dbReference type="RefSeq" id="WP_340343079.1">
    <property type="nucleotide sequence ID" value="NZ_JBBKZT010000006.1"/>
</dbReference>
<dbReference type="InterPro" id="IPR029045">
    <property type="entry name" value="ClpP/crotonase-like_dom_sf"/>
</dbReference>
<dbReference type="EMBL" id="JBBKZT010000006">
    <property type="protein sequence ID" value="MEJ8847948.1"/>
    <property type="molecule type" value="Genomic_DNA"/>
</dbReference>
<dbReference type="CDD" id="cd06558">
    <property type="entry name" value="crotonase-like"/>
    <property type="match status" value="1"/>
</dbReference>
<dbReference type="Gene3D" id="3.90.226.10">
    <property type="entry name" value="2-enoyl-CoA Hydratase, Chain A, domain 1"/>
    <property type="match status" value="1"/>
</dbReference>
<gene>
    <name evidence="3" type="ORF">WKW82_14905</name>
</gene>
<dbReference type="PROSITE" id="PS00166">
    <property type="entry name" value="ENOYL_COA_HYDRATASE"/>
    <property type="match status" value="1"/>
</dbReference>
<reference evidence="3 4" key="1">
    <citation type="submission" date="2024-03" db="EMBL/GenBank/DDBJ databases">
        <title>Novel species of the genus Variovorax.</title>
        <authorList>
            <person name="Liu Q."/>
            <person name="Xin Y.-H."/>
        </authorList>
    </citation>
    <scope>NUCLEOTIDE SEQUENCE [LARGE SCALE GENOMIC DNA]</scope>
    <source>
        <strain evidence="3 4">KACC 18900</strain>
    </source>
</reference>
<evidence type="ECO:0000313" key="4">
    <source>
        <dbReference type="Proteomes" id="UP001385892"/>
    </source>
</evidence>
<dbReference type="Proteomes" id="UP001385892">
    <property type="component" value="Unassembled WGS sequence"/>
</dbReference>
<evidence type="ECO:0000313" key="3">
    <source>
        <dbReference type="EMBL" id="MEJ8847948.1"/>
    </source>
</evidence>
<comment type="caution">
    <text evidence="3">The sequence shown here is derived from an EMBL/GenBank/DDBJ whole genome shotgun (WGS) entry which is preliminary data.</text>
</comment>
<dbReference type="PANTHER" id="PTHR11941">
    <property type="entry name" value="ENOYL-COA HYDRATASE-RELATED"/>
    <property type="match status" value="1"/>
</dbReference>
<dbReference type="InterPro" id="IPR001753">
    <property type="entry name" value="Enoyl-CoA_hydra/iso"/>
</dbReference>
<evidence type="ECO:0000256" key="1">
    <source>
        <dbReference type="ARBA" id="ARBA00005254"/>
    </source>
</evidence>
<accession>A0ABU8WKA8</accession>
<protein>
    <submittedName>
        <fullName evidence="3">Enoyl-CoA hydratase/isomerase family protein</fullName>
    </submittedName>
</protein>
<keyword evidence="4" id="KW-1185">Reference proteome</keyword>
<dbReference type="InterPro" id="IPR018376">
    <property type="entry name" value="Enoyl-CoA_hyd/isom_CS"/>
</dbReference>
<dbReference type="Pfam" id="PF00378">
    <property type="entry name" value="ECH_1"/>
    <property type="match status" value="1"/>
</dbReference>
<dbReference type="SUPFAM" id="SSF52096">
    <property type="entry name" value="ClpP/crotonase"/>
    <property type="match status" value="1"/>
</dbReference>
<comment type="similarity">
    <text evidence="1 2">Belongs to the enoyl-CoA hydratase/isomerase family.</text>
</comment>
<name>A0ABU8WKA8_9BURK</name>